<evidence type="ECO:0000256" key="1">
    <source>
        <dbReference type="ARBA" id="ARBA00022801"/>
    </source>
</evidence>
<evidence type="ECO:0000259" key="2">
    <source>
        <dbReference type="Pfam" id="PF07859"/>
    </source>
</evidence>
<evidence type="ECO:0000313" key="4">
    <source>
        <dbReference type="Proteomes" id="UP000190037"/>
    </source>
</evidence>
<keyword evidence="4" id="KW-1185">Reference proteome</keyword>
<dbReference type="PANTHER" id="PTHR48081">
    <property type="entry name" value="AB HYDROLASE SUPERFAMILY PROTEIN C4A8.06C"/>
    <property type="match status" value="1"/>
</dbReference>
<dbReference type="AlphaFoldDB" id="A0A1T3NV96"/>
<reference evidence="3 4" key="1">
    <citation type="submission" date="2017-03" db="EMBL/GenBank/DDBJ databases">
        <title>Draft genome sequence of Streptomyces scabrisporus NF3, endophyte isolated from Amphipterygium adstringens.</title>
        <authorList>
            <person name="Vazquez M."/>
            <person name="Ceapa C.D."/>
            <person name="Rodriguez Luna D."/>
            <person name="Sanchez Esquivel S."/>
        </authorList>
    </citation>
    <scope>NUCLEOTIDE SEQUENCE [LARGE SCALE GENOMIC DNA]</scope>
    <source>
        <strain evidence="3 4">NF3</strain>
    </source>
</reference>
<dbReference type="InterPro" id="IPR013094">
    <property type="entry name" value="AB_hydrolase_3"/>
</dbReference>
<dbReference type="EMBL" id="MWQN01000001">
    <property type="protein sequence ID" value="OPC80783.1"/>
    <property type="molecule type" value="Genomic_DNA"/>
</dbReference>
<dbReference type="RefSeq" id="WP_078975036.1">
    <property type="nucleotide sequence ID" value="NZ_MWQN01000001.1"/>
</dbReference>
<dbReference type="OrthoDB" id="128186at2"/>
<dbReference type="GO" id="GO:0016787">
    <property type="term" value="F:hydrolase activity"/>
    <property type="evidence" value="ECO:0007669"/>
    <property type="project" value="UniProtKB-KW"/>
</dbReference>
<dbReference type="InterPro" id="IPR050300">
    <property type="entry name" value="GDXG_lipolytic_enzyme"/>
</dbReference>
<dbReference type="SUPFAM" id="SSF53474">
    <property type="entry name" value="alpha/beta-Hydrolases"/>
    <property type="match status" value="1"/>
</dbReference>
<dbReference type="Gene3D" id="3.40.50.1820">
    <property type="entry name" value="alpha/beta hydrolase"/>
    <property type="match status" value="1"/>
</dbReference>
<name>A0A1T3NV96_9ACTN</name>
<gene>
    <name evidence="3" type="ORF">B4N89_07280</name>
</gene>
<dbReference type="Proteomes" id="UP000190037">
    <property type="component" value="Unassembled WGS sequence"/>
</dbReference>
<dbReference type="STRING" id="159449.B4N89_07280"/>
<protein>
    <recommendedName>
        <fullName evidence="2">Alpha/beta hydrolase fold-3 domain-containing protein</fullName>
    </recommendedName>
</protein>
<proteinExistence type="predicted"/>
<dbReference type="InterPro" id="IPR029058">
    <property type="entry name" value="AB_hydrolase_fold"/>
</dbReference>
<organism evidence="3 4">
    <name type="scientific">Embleya scabrispora</name>
    <dbReference type="NCBI Taxonomy" id="159449"/>
    <lineage>
        <taxon>Bacteria</taxon>
        <taxon>Bacillati</taxon>
        <taxon>Actinomycetota</taxon>
        <taxon>Actinomycetes</taxon>
        <taxon>Kitasatosporales</taxon>
        <taxon>Streptomycetaceae</taxon>
        <taxon>Embleya</taxon>
    </lineage>
</organism>
<comment type="caution">
    <text evidence="3">The sequence shown here is derived from an EMBL/GenBank/DDBJ whole genome shotgun (WGS) entry which is preliminary data.</text>
</comment>
<keyword evidence="1" id="KW-0378">Hydrolase</keyword>
<dbReference type="PANTHER" id="PTHR48081:SF8">
    <property type="entry name" value="ALPHA_BETA HYDROLASE FOLD-3 DOMAIN-CONTAINING PROTEIN-RELATED"/>
    <property type="match status" value="1"/>
</dbReference>
<accession>A0A1T3NV96</accession>
<evidence type="ECO:0000313" key="3">
    <source>
        <dbReference type="EMBL" id="OPC80783.1"/>
    </source>
</evidence>
<feature type="domain" description="Alpha/beta hydrolase fold-3" evidence="2">
    <location>
        <begin position="89"/>
        <end position="293"/>
    </location>
</feature>
<sequence>MPVAPQIQPILDAVAAAPPLPADLPLAERRAASNKGLETTILASVEPAPKDVTTREVSITVKEPEPGKITARVYTPAGPAPKGGRPGYVYLHGGAWWLGSVDASDSHCAHIAAESGAVVVSVEYRPAPEFKFPWPLEDAYAAWIWVQERAFQLGVNADKVAIGGTSAGANLAAACALMLRDRRQPTPVAQVLDCPILDLTLAQPSVTENGEGYLLTRAGLEFAVAQYLSSPRSEATDPLASPLHAEDLAGLPTALVLTAEYDPLRDEGEAYAKRLEEAGVAVESKRWDGFVHGAGELTALLPEAREYRSTMARFLERTLG</sequence>
<dbReference type="Pfam" id="PF07859">
    <property type="entry name" value="Abhydrolase_3"/>
    <property type="match status" value="1"/>
</dbReference>